<keyword evidence="5 10" id="KW-0811">Translocation</keyword>
<keyword evidence="2 10" id="KW-0509">mRNA transport</keyword>
<dbReference type="InterPro" id="IPR038212">
    <property type="entry name" value="TF_EnY2_sf"/>
</dbReference>
<comment type="similarity">
    <text evidence="10">Belongs to the ENY2 family.</text>
</comment>
<evidence type="ECO:0000256" key="3">
    <source>
        <dbReference type="ARBA" id="ARBA00022853"/>
    </source>
</evidence>
<dbReference type="Proteomes" id="UP001150569">
    <property type="component" value="Unassembled WGS sequence"/>
</dbReference>
<keyword evidence="3 10" id="KW-0156">Chromatin regulator</keyword>
<evidence type="ECO:0000256" key="1">
    <source>
        <dbReference type="ARBA" id="ARBA00022448"/>
    </source>
</evidence>
<dbReference type="GO" id="GO:0071819">
    <property type="term" value="C:DUBm complex"/>
    <property type="evidence" value="ECO:0007669"/>
    <property type="project" value="UniProtKB-UniRule"/>
</dbReference>
<evidence type="ECO:0000256" key="4">
    <source>
        <dbReference type="ARBA" id="ARBA00022927"/>
    </source>
</evidence>
<dbReference type="GO" id="GO:0003713">
    <property type="term" value="F:transcription coactivator activity"/>
    <property type="evidence" value="ECO:0007669"/>
    <property type="project" value="UniProtKB-UniRule"/>
</dbReference>
<gene>
    <name evidence="10" type="primary">SUS1</name>
    <name evidence="12" type="ORF">IWQ60_000594</name>
    <name evidence="11" type="ORF">IWQ60_002051</name>
</gene>
<dbReference type="OrthoDB" id="6221744at2759"/>
<dbReference type="GO" id="GO:0070390">
    <property type="term" value="C:transcription export complex 2"/>
    <property type="evidence" value="ECO:0007669"/>
    <property type="project" value="UniProtKB-UniRule"/>
</dbReference>
<dbReference type="EMBL" id="JANBPT010000015">
    <property type="protein sequence ID" value="KAJ1930120.1"/>
    <property type="molecule type" value="Genomic_DNA"/>
</dbReference>
<comment type="function">
    <text evidence="10">Involved in mRNA export coupled transcription activation by association with both the TREX-2 and the SAGA complexes. At the promoters, SAGA is required for recruitment of the basal transcription machinery. It influences RNA polymerase II transcriptional activity through different activities such as TBP interaction and promoter selectivity, interaction with transcription activators, and chromatin modification through histone acetylation and deubiquitination. Within the SAGA complex, participates to a subcomplex required for deubiquitination of H2B and for the maintenance of steady-state H3 methylation levels. The TREX-2 complex functions in docking export-competent ribonucleoprotein particles (mRNPs) to the nuclear entrance of the nuclear pore complex (nuclear basket). TREX-2 participates in mRNA export and accurate chromatin positioning in the nucleus by tethering genes to the nuclear periphery. May also be involved in cytoplasmic mRNA decay by interaction with components of P-bodies.</text>
</comment>
<organism evidence="12 13">
    <name type="scientific">Tieghemiomyces parasiticus</name>
    <dbReference type="NCBI Taxonomy" id="78921"/>
    <lineage>
        <taxon>Eukaryota</taxon>
        <taxon>Fungi</taxon>
        <taxon>Fungi incertae sedis</taxon>
        <taxon>Zoopagomycota</taxon>
        <taxon>Kickxellomycotina</taxon>
        <taxon>Dimargaritomycetes</taxon>
        <taxon>Dimargaritales</taxon>
        <taxon>Dimargaritaceae</taxon>
        <taxon>Tieghemiomyces</taxon>
    </lineage>
</organism>
<dbReference type="PANTHER" id="PTHR12514">
    <property type="entry name" value="ENHANCER OF YELLOW 2 TRANSCRIPTION FACTOR"/>
    <property type="match status" value="1"/>
</dbReference>
<dbReference type="EMBL" id="JANBPT010000073">
    <property type="protein sequence ID" value="KAJ1928439.1"/>
    <property type="molecule type" value="Genomic_DNA"/>
</dbReference>
<proteinExistence type="inferred from homology"/>
<evidence type="ECO:0000313" key="13">
    <source>
        <dbReference type="Proteomes" id="UP001150569"/>
    </source>
</evidence>
<keyword evidence="1 10" id="KW-0813">Transport</keyword>
<dbReference type="HAMAP" id="MF_03046">
    <property type="entry name" value="ENY2_Sus1"/>
    <property type="match status" value="1"/>
</dbReference>
<dbReference type="GO" id="GO:0006325">
    <property type="term" value="P:chromatin organization"/>
    <property type="evidence" value="ECO:0007669"/>
    <property type="project" value="UniProtKB-KW"/>
</dbReference>
<keyword evidence="4 10" id="KW-0653">Protein transport</keyword>
<keyword evidence="10" id="KW-0963">Cytoplasm</keyword>
<keyword evidence="13" id="KW-1185">Reference proteome</keyword>
<dbReference type="GO" id="GO:0005643">
    <property type="term" value="C:nuclear pore"/>
    <property type="evidence" value="ECO:0007669"/>
    <property type="project" value="UniProtKB-UniRule"/>
</dbReference>
<evidence type="ECO:0000313" key="12">
    <source>
        <dbReference type="EMBL" id="KAJ1930120.1"/>
    </source>
</evidence>
<comment type="subcellular location">
    <subcellularLocation>
        <location evidence="10">Nucleus</location>
        <location evidence="10">Nucleoplasm</location>
    </subcellularLocation>
    <subcellularLocation>
        <location evidence="10">Cytoplasm</location>
        <location evidence="10">P-body</location>
    </subcellularLocation>
</comment>
<dbReference type="Pfam" id="PF10163">
    <property type="entry name" value="EnY2"/>
    <property type="match status" value="1"/>
</dbReference>
<dbReference type="GO" id="GO:0006406">
    <property type="term" value="P:mRNA export from nucleus"/>
    <property type="evidence" value="ECO:0007669"/>
    <property type="project" value="UniProtKB-UniRule"/>
</dbReference>
<comment type="subunit">
    <text evidence="10">Component of the nuclear pore complex (NPC)-associated TREX-2 complex (transcription and export complex 2), composed of at least SUS1, SAC3, THP1, SEM1, and CDC31. TREX-2 contains 2 SUS1 chains. The TREX-2 complex interacts with the nucleoporin NUP1. Component of the 1.8 MDa SAGA transcription coactivator-HAT complex. SAGA is built of 5 distinct domains with specialized functions. Within the SAGA complex, SUS1, SGF11, SGF73 and UBP8 form an additional subcomplex of SAGA called the DUB module (deubiquitination module). Interacts directly with THP1, SAC3, SGF11, and with the RNA polymerase II.</text>
</comment>
<dbReference type="GO" id="GO:0005654">
    <property type="term" value="C:nucleoplasm"/>
    <property type="evidence" value="ECO:0007669"/>
    <property type="project" value="UniProtKB-SubCell"/>
</dbReference>
<evidence type="ECO:0000256" key="10">
    <source>
        <dbReference type="HAMAP-Rule" id="MF_03046"/>
    </source>
</evidence>
<evidence type="ECO:0000256" key="9">
    <source>
        <dbReference type="ARBA" id="ARBA00023242"/>
    </source>
</evidence>
<evidence type="ECO:0000256" key="2">
    <source>
        <dbReference type="ARBA" id="ARBA00022816"/>
    </source>
</evidence>
<name>A0A9W8AG96_9FUNG</name>
<dbReference type="GO" id="GO:0006368">
    <property type="term" value="P:transcription elongation by RNA polymerase II"/>
    <property type="evidence" value="ECO:0007669"/>
    <property type="project" value="UniProtKB-UniRule"/>
</dbReference>
<dbReference type="GO" id="GO:0015031">
    <property type="term" value="P:protein transport"/>
    <property type="evidence" value="ECO:0007669"/>
    <property type="project" value="UniProtKB-KW"/>
</dbReference>
<accession>A0A9W8AG96</accession>
<dbReference type="Gene3D" id="1.10.246.140">
    <property type="match status" value="1"/>
</dbReference>
<dbReference type="InterPro" id="IPR018783">
    <property type="entry name" value="TF_ENY2"/>
</dbReference>
<keyword evidence="6 10" id="KW-0805">Transcription regulation</keyword>
<reference evidence="12" key="1">
    <citation type="submission" date="2022-07" db="EMBL/GenBank/DDBJ databases">
        <title>Phylogenomic reconstructions and comparative analyses of Kickxellomycotina fungi.</title>
        <authorList>
            <person name="Reynolds N.K."/>
            <person name="Stajich J.E."/>
            <person name="Barry K."/>
            <person name="Grigoriev I.V."/>
            <person name="Crous P."/>
            <person name="Smith M.E."/>
        </authorList>
    </citation>
    <scope>NUCLEOTIDE SEQUENCE</scope>
    <source>
        <strain evidence="12">RSA 861</strain>
    </source>
</reference>
<keyword evidence="8 10" id="KW-0804">Transcription</keyword>
<protein>
    <recommendedName>
        <fullName evidence="10">Transcription and mRNA export factor SUS1</fullName>
    </recommendedName>
</protein>
<evidence type="ECO:0000256" key="6">
    <source>
        <dbReference type="ARBA" id="ARBA00023015"/>
    </source>
</evidence>
<keyword evidence="9 10" id="KW-0539">Nucleus</keyword>
<evidence type="ECO:0000256" key="8">
    <source>
        <dbReference type="ARBA" id="ARBA00023163"/>
    </source>
</evidence>
<dbReference type="GO" id="GO:0000124">
    <property type="term" value="C:SAGA complex"/>
    <property type="evidence" value="ECO:0007669"/>
    <property type="project" value="UniProtKB-UniRule"/>
</dbReference>
<dbReference type="GO" id="GO:0000932">
    <property type="term" value="C:P-body"/>
    <property type="evidence" value="ECO:0007669"/>
    <property type="project" value="UniProtKB-SubCell"/>
</dbReference>
<dbReference type="AlphaFoldDB" id="A0A9W8AG96"/>
<dbReference type="FunFam" id="1.10.246.140:FF:000001">
    <property type="entry name" value="Transcription and mRNA export factor ENY2"/>
    <property type="match status" value="1"/>
</dbReference>
<evidence type="ECO:0000313" key="11">
    <source>
        <dbReference type="EMBL" id="KAJ1928439.1"/>
    </source>
</evidence>
<keyword evidence="7 10" id="KW-0010">Activator</keyword>
<evidence type="ECO:0000256" key="7">
    <source>
        <dbReference type="ARBA" id="ARBA00023159"/>
    </source>
</evidence>
<evidence type="ECO:0000256" key="5">
    <source>
        <dbReference type="ARBA" id="ARBA00023010"/>
    </source>
</evidence>
<comment type="caution">
    <text evidence="12">The sequence shown here is derived from an EMBL/GenBank/DDBJ whole genome shotgun (WGS) entry which is preliminary data.</text>
</comment>
<sequence length="108" mass="12199">MAQDAVADRVKVAVEQRLVESGEKERLQEILRAHLIESGWKDHVKAQCRDIIRARGAANSSVEQLMREVAPDARANIPENVKRTLLTRLKTYLMENIQDLDATPPSQP</sequence>